<gene>
    <name evidence="15" type="ORF">FHS27_002712</name>
</gene>
<dbReference type="CDD" id="cd16922">
    <property type="entry name" value="HATPase_EvgS-ArcB-TorS-like"/>
    <property type="match status" value="1"/>
</dbReference>
<dbReference type="CDD" id="cd00082">
    <property type="entry name" value="HisKA"/>
    <property type="match status" value="1"/>
</dbReference>
<feature type="modified residue" description="4-aspartylphosphate" evidence="11">
    <location>
        <position position="658"/>
    </location>
</feature>
<dbReference type="SMART" id="SM00448">
    <property type="entry name" value="REC"/>
    <property type="match status" value="2"/>
</dbReference>
<dbReference type="Gene3D" id="3.40.50.2300">
    <property type="match status" value="2"/>
</dbReference>
<feature type="domain" description="Histidine kinase" evidence="13">
    <location>
        <begin position="220"/>
        <end position="441"/>
    </location>
</feature>
<evidence type="ECO:0000259" key="14">
    <source>
        <dbReference type="PROSITE" id="PS50110"/>
    </source>
</evidence>
<feature type="domain" description="Response regulatory" evidence="14">
    <location>
        <begin position="458"/>
        <end position="581"/>
    </location>
</feature>
<dbReference type="InterPro" id="IPR005467">
    <property type="entry name" value="His_kinase_dom"/>
</dbReference>
<evidence type="ECO:0000313" key="16">
    <source>
        <dbReference type="Proteomes" id="UP000536179"/>
    </source>
</evidence>
<dbReference type="SMART" id="SM00388">
    <property type="entry name" value="HisKA"/>
    <property type="match status" value="1"/>
</dbReference>
<comment type="subunit">
    <text evidence="9">At low DSF concentrations, interacts with RpfF.</text>
</comment>
<dbReference type="EC" id="2.7.13.3" evidence="2"/>
<keyword evidence="7" id="KW-0067">ATP-binding</keyword>
<evidence type="ECO:0000313" key="15">
    <source>
        <dbReference type="EMBL" id="MBB3206898.1"/>
    </source>
</evidence>
<keyword evidence="6 15" id="KW-0418">Kinase</keyword>
<evidence type="ECO:0000256" key="11">
    <source>
        <dbReference type="PROSITE-ProRule" id="PRU00169"/>
    </source>
</evidence>
<dbReference type="Gene3D" id="3.30.565.10">
    <property type="entry name" value="Histidine kinase-like ATPase, C-terminal domain"/>
    <property type="match status" value="1"/>
</dbReference>
<dbReference type="FunFam" id="1.10.287.130:FF:000002">
    <property type="entry name" value="Two-component osmosensing histidine kinase"/>
    <property type="match status" value="1"/>
</dbReference>
<keyword evidence="4" id="KW-0808">Transferase</keyword>
<evidence type="ECO:0000256" key="9">
    <source>
        <dbReference type="ARBA" id="ARBA00064003"/>
    </source>
</evidence>
<accession>A0A7W5DYL0</accession>
<evidence type="ECO:0000256" key="10">
    <source>
        <dbReference type="ARBA" id="ARBA00068150"/>
    </source>
</evidence>
<dbReference type="EMBL" id="JACHXU010000008">
    <property type="protein sequence ID" value="MBB3206898.1"/>
    <property type="molecule type" value="Genomic_DNA"/>
</dbReference>
<dbReference type="InterPro" id="IPR001789">
    <property type="entry name" value="Sig_transdc_resp-reg_receiver"/>
</dbReference>
<reference evidence="15 16" key="1">
    <citation type="submission" date="2020-08" db="EMBL/GenBank/DDBJ databases">
        <title>Genomic Encyclopedia of Type Strains, Phase III (KMG-III): the genomes of soil and plant-associated and newly described type strains.</title>
        <authorList>
            <person name="Whitman W."/>
        </authorList>
    </citation>
    <scope>NUCLEOTIDE SEQUENCE [LARGE SCALE GENOMIC DNA]</scope>
    <source>
        <strain evidence="15 16">CECT 8075</strain>
    </source>
</reference>
<evidence type="ECO:0000256" key="1">
    <source>
        <dbReference type="ARBA" id="ARBA00000085"/>
    </source>
</evidence>
<evidence type="ECO:0000256" key="2">
    <source>
        <dbReference type="ARBA" id="ARBA00012438"/>
    </source>
</evidence>
<evidence type="ECO:0000256" key="7">
    <source>
        <dbReference type="ARBA" id="ARBA00022840"/>
    </source>
</evidence>
<dbReference type="SUPFAM" id="SSF47384">
    <property type="entry name" value="Homodimeric domain of signal transducing histidine kinase"/>
    <property type="match status" value="1"/>
</dbReference>
<evidence type="ECO:0000256" key="4">
    <source>
        <dbReference type="ARBA" id="ARBA00022679"/>
    </source>
</evidence>
<keyword evidence="12" id="KW-1133">Transmembrane helix</keyword>
<keyword evidence="5" id="KW-0547">Nucleotide-binding</keyword>
<dbReference type="InterPro" id="IPR036890">
    <property type="entry name" value="HATPase_C_sf"/>
</dbReference>
<dbReference type="PANTHER" id="PTHR45339:SF1">
    <property type="entry name" value="HYBRID SIGNAL TRANSDUCTION HISTIDINE KINASE J"/>
    <property type="match status" value="1"/>
</dbReference>
<feature type="transmembrane region" description="Helical" evidence="12">
    <location>
        <begin position="163"/>
        <end position="184"/>
    </location>
</feature>
<feature type="domain" description="Response regulatory" evidence="14">
    <location>
        <begin position="606"/>
        <end position="727"/>
    </location>
</feature>
<dbReference type="Pfam" id="PF00512">
    <property type="entry name" value="HisKA"/>
    <property type="match status" value="1"/>
</dbReference>
<dbReference type="AlphaFoldDB" id="A0A7W5DYL0"/>
<dbReference type="InterPro" id="IPR011006">
    <property type="entry name" value="CheY-like_superfamily"/>
</dbReference>
<dbReference type="PRINTS" id="PR00344">
    <property type="entry name" value="BCTRLSENSOR"/>
</dbReference>
<keyword evidence="3 11" id="KW-0597">Phosphoprotein</keyword>
<dbReference type="SUPFAM" id="SSF55874">
    <property type="entry name" value="ATPase domain of HSP90 chaperone/DNA topoisomerase II/histidine kinase"/>
    <property type="match status" value="1"/>
</dbReference>
<keyword evidence="12" id="KW-0812">Transmembrane</keyword>
<keyword evidence="8" id="KW-0902">Two-component regulatory system</keyword>
<dbReference type="PANTHER" id="PTHR45339">
    <property type="entry name" value="HYBRID SIGNAL TRANSDUCTION HISTIDINE KINASE J"/>
    <property type="match status" value="1"/>
</dbReference>
<dbReference type="Proteomes" id="UP000536179">
    <property type="component" value="Unassembled WGS sequence"/>
</dbReference>
<dbReference type="InterPro" id="IPR036097">
    <property type="entry name" value="HisK_dim/P_sf"/>
</dbReference>
<comment type="caution">
    <text evidence="15">The sequence shown here is derived from an EMBL/GenBank/DDBJ whole genome shotgun (WGS) entry which is preliminary data.</text>
</comment>
<name>A0A7W5DYL0_9BACT</name>
<dbReference type="RefSeq" id="WP_246419701.1">
    <property type="nucleotide sequence ID" value="NZ_JACHXU010000008.1"/>
</dbReference>
<dbReference type="Pfam" id="PF00072">
    <property type="entry name" value="Response_reg"/>
    <property type="match status" value="2"/>
</dbReference>
<dbReference type="InterPro" id="IPR003594">
    <property type="entry name" value="HATPase_dom"/>
</dbReference>
<proteinExistence type="predicted"/>
<keyword evidence="16" id="KW-1185">Reference proteome</keyword>
<evidence type="ECO:0000256" key="8">
    <source>
        <dbReference type="ARBA" id="ARBA00023012"/>
    </source>
</evidence>
<evidence type="ECO:0000256" key="6">
    <source>
        <dbReference type="ARBA" id="ARBA00022777"/>
    </source>
</evidence>
<dbReference type="Gene3D" id="1.10.287.130">
    <property type="match status" value="1"/>
</dbReference>
<evidence type="ECO:0000256" key="3">
    <source>
        <dbReference type="ARBA" id="ARBA00022553"/>
    </source>
</evidence>
<sequence>MISSSEYDPRTSHNADERKITMRYIVALVTTVLVTLAIFGGVAAYATLRQLDERIRGEAERAALSIATSTATPLWNVDERTIGDLLGASLTNQRIVYAEVSDRTETLAVRRKPNTPRLNLKGFARSPLYAVASADVSFDDEVIGEVSVVLSRQTISDEIRRNVWVDIALAMVLSLAVSITSVIITRQFVYRPLKQLKNQALRAEKEAEAANQAKSEFLASMSHEIRTPMNGIIGMTDLLLGTELSYEQRDYQHIVKQSAESLMQLLNDILDFSKIEAGKLELETISFSIRETLSDTLLTLANRAAEKHIELALRIAPAVPDSVRGDPTRLRQIVMNLASNAIKFTDVGEVLVDVNIRSRNSDSVVLACAIVDTGIGIPKDKQAEIFNMFSQADLATARQFGGTGLGLTISRRLTELMNGEISVESTEGHGSTFRFTVELALATTQASLVLPSTVKGQTVLIVDDNHTNRRVLGELLESWELDTVVAADGAAGITALETATSSNEPISLVIVDEDMPNMNGWNFSERVYDHPNRRLSATKILLMTSAMESGSQAGAGKLNVVRRLPKPVKQSVLHDSIMMALSPTSSYQQEPVATAPDREAATSKLNVLLVEDGLVNQKVAVTMLQRRGHTVTVAANGKEALDALFANDAPKFDLVLMDVQMPVMDGLAATREIRKREKSLGGHIRILAMTANAMKGDREKCIEAGMDGYLSKPVRSHELFLKVEPTVPPESIPRHAKNW</sequence>
<protein>
    <recommendedName>
        <fullName evidence="10">Sensory/regulatory protein RpfC</fullName>
        <ecNumber evidence="2">2.7.13.3</ecNumber>
    </recommendedName>
</protein>
<evidence type="ECO:0000259" key="13">
    <source>
        <dbReference type="PROSITE" id="PS50109"/>
    </source>
</evidence>
<evidence type="ECO:0000256" key="12">
    <source>
        <dbReference type="SAM" id="Phobius"/>
    </source>
</evidence>
<dbReference type="PROSITE" id="PS50109">
    <property type="entry name" value="HIS_KIN"/>
    <property type="match status" value="1"/>
</dbReference>
<dbReference type="CDD" id="cd00156">
    <property type="entry name" value="REC"/>
    <property type="match status" value="1"/>
</dbReference>
<dbReference type="InterPro" id="IPR003661">
    <property type="entry name" value="HisK_dim/P_dom"/>
</dbReference>
<dbReference type="GO" id="GO:0005524">
    <property type="term" value="F:ATP binding"/>
    <property type="evidence" value="ECO:0007669"/>
    <property type="project" value="UniProtKB-KW"/>
</dbReference>
<evidence type="ECO:0000256" key="5">
    <source>
        <dbReference type="ARBA" id="ARBA00022741"/>
    </source>
</evidence>
<dbReference type="FunFam" id="3.30.565.10:FF:000010">
    <property type="entry name" value="Sensor histidine kinase RcsC"/>
    <property type="match status" value="1"/>
</dbReference>
<comment type="catalytic activity">
    <reaction evidence="1">
        <text>ATP + protein L-histidine = ADP + protein N-phospho-L-histidine.</text>
        <dbReference type="EC" id="2.7.13.3"/>
    </reaction>
</comment>
<keyword evidence="12" id="KW-0472">Membrane</keyword>
<dbReference type="SMART" id="SM00387">
    <property type="entry name" value="HATPase_c"/>
    <property type="match status" value="1"/>
</dbReference>
<dbReference type="InterPro" id="IPR004358">
    <property type="entry name" value="Sig_transdc_His_kin-like_C"/>
</dbReference>
<feature type="modified residue" description="4-aspartylphosphate" evidence="11">
    <location>
        <position position="512"/>
    </location>
</feature>
<dbReference type="GO" id="GO:0000155">
    <property type="term" value="F:phosphorelay sensor kinase activity"/>
    <property type="evidence" value="ECO:0007669"/>
    <property type="project" value="InterPro"/>
</dbReference>
<dbReference type="CDD" id="cd17546">
    <property type="entry name" value="REC_hyHK_CKI1_RcsC-like"/>
    <property type="match status" value="1"/>
</dbReference>
<dbReference type="SUPFAM" id="SSF52172">
    <property type="entry name" value="CheY-like"/>
    <property type="match status" value="2"/>
</dbReference>
<dbReference type="Pfam" id="PF02518">
    <property type="entry name" value="HATPase_c"/>
    <property type="match status" value="1"/>
</dbReference>
<dbReference type="PROSITE" id="PS50110">
    <property type="entry name" value="RESPONSE_REGULATORY"/>
    <property type="match status" value="2"/>
</dbReference>
<organism evidence="15 16">
    <name type="scientific">Aporhodopirellula rubra</name>
    <dbReference type="NCBI Taxonomy" id="980271"/>
    <lineage>
        <taxon>Bacteria</taxon>
        <taxon>Pseudomonadati</taxon>
        <taxon>Planctomycetota</taxon>
        <taxon>Planctomycetia</taxon>
        <taxon>Pirellulales</taxon>
        <taxon>Pirellulaceae</taxon>
        <taxon>Aporhodopirellula</taxon>
    </lineage>
</organism>
<feature type="transmembrane region" description="Helical" evidence="12">
    <location>
        <begin position="24"/>
        <end position="48"/>
    </location>
</feature>